<comment type="caution">
    <text evidence="4">The sequence shown here is derived from an EMBL/GenBank/DDBJ whole genome shotgun (WGS) entry which is preliminary data.</text>
</comment>
<reference evidence="4" key="1">
    <citation type="journal article" date="2020" name="Stud. Mycol.">
        <title>101 Dothideomycetes genomes: a test case for predicting lifestyles and emergence of pathogens.</title>
        <authorList>
            <person name="Haridas S."/>
            <person name="Albert R."/>
            <person name="Binder M."/>
            <person name="Bloem J."/>
            <person name="Labutti K."/>
            <person name="Salamov A."/>
            <person name="Andreopoulos B."/>
            <person name="Baker S."/>
            <person name="Barry K."/>
            <person name="Bills G."/>
            <person name="Bluhm B."/>
            <person name="Cannon C."/>
            <person name="Castanera R."/>
            <person name="Culley D."/>
            <person name="Daum C."/>
            <person name="Ezra D."/>
            <person name="Gonzalez J."/>
            <person name="Henrissat B."/>
            <person name="Kuo A."/>
            <person name="Liang C."/>
            <person name="Lipzen A."/>
            <person name="Lutzoni F."/>
            <person name="Magnuson J."/>
            <person name="Mondo S."/>
            <person name="Nolan M."/>
            <person name="Ohm R."/>
            <person name="Pangilinan J."/>
            <person name="Park H.-J."/>
            <person name="Ramirez L."/>
            <person name="Alfaro M."/>
            <person name="Sun H."/>
            <person name="Tritt A."/>
            <person name="Yoshinaga Y."/>
            <person name="Zwiers L.-H."/>
            <person name="Turgeon B."/>
            <person name="Goodwin S."/>
            <person name="Spatafora J."/>
            <person name="Crous P."/>
            <person name="Grigoriev I."/>
        </authorList>
    </citation>
    <scope>NUCLEOTIDE SEQUENCE</scope>
    <source>
        <strain evidence="4">CBS 116435</strain>
    </source>
</reference>
<proteinExistence type="predicted"/>
<evidence type="ECO:0000313" key="5">
    <source>
        <dbReference type="Proteomes" id="UP000799441"/>
    </source>
</evidence>
<dbReference type="InterPro" id="IPR050776">
    <property type="entry name" value="Ank_Repeat/CDKN_Inhibitor"/>
</dbReference>
<evidence type="ECO:0000256" key="2">
    <source>
        <dbReference type="ARBA" id="ARBA00023043"/>
    </source>
</evidence>
<dbReference type="PANTHER" id="PTHR24201:SF15">
    <property type="entry name" value="ANKYRIN REPEAT DOMAIN-CONTAINING PROTEIN 66"/>
    <property type="match status" value="1"/>
</dbReference>
<keyword evidence="2 3" id="KW-0040">ANK repeat</keyword>
<organism evidence="4 5">
    <name type="scientific">Polychaeton citri CBS 116435</name>
    <dbReference type="NCBI Taxonomy" id="1314669"/>
    <lineage>
        <taxon>Eukaryota</taxon>
        <taxon>Fungi</taxon>
        <taxon>Dikarya</taxon>
        <taxon>Ascomycota</taxon>
        <taxon>Pezizomycotina</taxon>
        <taxon>Dothideomycetes</taxon>
        <taxon>Dothideomycetidae</taxon>
        <taxon>Capnodiales</taxon>
        <taxon>Capnodiaceae</taxon>
        <taxon>Polychaeton</taxon>
    </lineage>
</organism>
<dbReference type="Pfam" id="PF13857">
    <property type="entry name" value="Ank_5"/>
    <property type="match status" value="1"/>
</dbReference>
<evidence type="ECO:0008006" key="6">
    <source>
        <dbReference type="Google" id="ProtNLM"/>
    </source>
</evidence>
<dbReference type="AlphaFoldDB" id="A0A9P4Q3T4"/>
<protein>
    <recommendedName>
        <fullName evidence="6">Ankyrin</fullName>
    </recommendedName>
</protein>
<dbReference type="InterPro" id="IPR002110">
    <property type="entry name" value="Ankyrin_rpt"/>
</dbReference>
<dbReference type="SMART" id="SM00248">
    <property type="entry name" value="ANK"/>
    <property type="match status" value="2"/>
</dbReference>
<sequence length="290" mass="32106">MSGFGFSVSDIVTGVKCIHASYKVYVAYKHAGNDDGRFKAATAFYNDSAQVISKLTQHVMGISEADDRQAATGMLASLEAPMRELKDYLSRFECIVENKSTSIRCTTKQRLRKLLRVCFSWIGEGPHMELLEDLLSMGMEPTAVHPQLFTGWPGLSSPGWISECNTEDPFGIDFIRRCLRVSSGSFGCDSLMEKLLGATTGDFEAAITSTYNSNALGQSALHLAVIFPDRLLRLLQAGWDPDLPDTKITTPLMYAASYGCSEAVIYLLEHGADPSIRDNRNQRNFWDYAI</sequence>
<name>A0A9P4Q3T4_9PEZI</name>
<dbReference type="OrthoDB" id="539213at2759"/>
<accession>A0A9P4Q3T4</accession>
<dbReference type="EMBL" id="MU003816">
    <property type="protein sequence ID" value="KAF2719030.1"/>
    <property type="molecule type" value="Genomic_DNA"/>
</dbReference>
<dbReference type="PROSITE" id="PS50297">
    <property type="entry name" value="ANK_REP_REGION"/>
    <property type="match status" value="1"/>
</dbReference>
<dbReference type="SUPFAM" id="SSF48403">
    <property type="entry name" value="Ankyrin repeat"/>
    <property type="match status" value="1"/>
</dbReference>
<dbReference type="Gene3D" id="1.25.40.20">
    <property type="entry name" value="Ankyrin repeat-containing domain"/>
    <property type="match status" value="1"/>
</dbReference>
<dbReference type="PANTHER" id="PTHR24201">
    <property type="entry name" value="ANK_REP_REGION DOMAIN-CONTAINING PROTEIN"/>
    <property type="match status" value="1"/>
</dbReference>
<dbReference type="Proteomes" id="UP000799441">
    <property type="component" value="Unassembled WGS sequence"/>
</dbReference>
<gene>
    <name evidence="4" type="ORF">K431DRAFT_305472</name>
</gene>
<evidence type="ECO:0000313" key="4">
    <source>
        <dbReference type="EMBL" id="KAF2719030.1"/>
    </source>
</evidence>
<dbReference type="InterPro" id="IPR036770">
    <property type="entry name" value="Ankyrin_rpt-contain_sf"/>
</dbReference>
<keyword evidence="5" id="KW-1185">Reference proteome</keyword>
<keyword evidence="1" id="KW-0677">Repeat</keyword>
<evidence type="ECO:0000256" key="3">
    <source>
        <dbReference type="PROSITE-ProRule" id="PRU00023"/>
    </source>
</evidence>
<feature type="repeat" description="ANK" evidence="3">
    <location>
        <begin position="247"/>
        <end position="279"/>
    </location>
</feature>
<dbReference type="PROSITE" id="PS50088">
    <property type="entry name" value="ANK_REPEAT"/>
    <property type="match status" value="1"/>
</dbReference>
<evidence type="ECO:0000256" key="1">
    <source>
        <dbReference type="ARBA" id="ARBA00022737"/>
    </source>
</evidence>